<evidence type="ECO:0000256" key="1">
    <source>
        <dbReference type="ARBA" id="ARBA00004651"/>
    </source>
</evidence>
<keyword evidence="3" id="KW-0813">Transport</keyword>
<reference evidence="9 10" key="1">
    <citation type="submission" date="2018-05" db="EMBL/GenBank/DDBJ databases">
        <title>Genomic Encyclopedia of Type Strains, Phase III (KMG-III): the genomes of soil and plant-associated and newly described type strains.</title>
        <authorList>
            <person name="Whitman W."/>
        </authorList>
    </citation>
    <scope>NUCLEOTIDE SEQUENCE [LARGE SCALE GENOMIC DNA]</scope>
    <source>
        <strain evidence="9 10">CECT 5696</strain>
    </source>
</reference>
<name>A0A2V2Z3W6_9BACL</name>
<comment type="subcellular location">
    <subcellularLocation>
        <location evidence="1">Cell membrane</location>
        <topology evidence="1">Multi-pass membrane protein</topology>
    </subcellularLocation>
</comment>
<feature type="transmembrane region" description="Helical" evidence="8">
    <location>
        <begin position="286"/>
        <end position="308"/>
    </location>
</feature>
<dbReference type="PANTHER" id="PTHR30472:SF1">
    <property type="entry name" value="FE(3+) DICITRATE TRANSPORT SYSTEM PERMEASE PROTEIN FECC-RELATED"/>
    <property type="match status" value="1"/>
</dbReference>
<dbReference type="GO" id="GO:0022857">
    <property type="term" value="F:transmembrane transporter activity"/>
    <property type="evidence" value="ECO:0007669"/>
    <property type="project" value="InterPro"/>
</dbReference>
<feature type="transmembrane region" description="Helical" evidence="8">
    <location>
        <begin position="260"/>
        <end position="279"/>
    </location>
</feature>
<dbReference type="CDD" id="cd06550">
    <property type="entry name" value="TM_ABC_iron-siderophores_like"/>
    <property type="match status" value="1"/>
</dbReference>
<feature type="transmembrane region" description="Helical" evidence="8">
    <location>
        <begin position="204"/>
        <end position="223"/>
    </location>
</feature>
<feature type="transmembrane region" description="Helical" evidence="8">
    <location>
        <begin position="156"/>
        <end position="176"/>
    </location>
</feature>
<keyword evidence="10" id="KW-1185">Reference proteome</keyword>
<dbReference type="AlphaFoldDB" id="A0A2V2Z3W6"/>
<feature type="transmembrane region" description="Helical" evidence="8">
    <location>
        <begin position="125"/>
        <end position="144"/>
    </location>
</feature>
<protein>
    <submittedName>
        <fullName evidence="9">Iron complex transport system permease protein</fullName>
    </submittedName>
</protein>
<keyword evidence="5 8" id="KW-0812">Transmembrane</keyword>
<feature type="transmembrane region" description="Helical" evidence="8">
    <location>
        <begin position="12"/>
        <end position="32"/>
    </location>
</feature>
<evidence type="ECO:0000256" key="4">
    <source>
        <dbReference type="ARBA" id="ARBA00022475"/>
    </source>
</evidence>
<proteinExistence type="inferred from homology"/>
<evidence type="ECO:0000313" key="10">
    <source>
        <dbReference type="Proteomes" id="UP000246635"/>
    </source>
</evidence>
<keyword evidence="7 8" id="KW-0472">Membrane</keyword>
<feature type="transmembrane region" description="Helical" evidence="8">
    <location>
        <begin position="98"/>
        <end position="119"/>
    </location>
</feature>
<feature type="transmembrane region" description="Helical" evidence="8">
    <location>
        <begin position="67"/>
        <end position="86"/>
    </location>
</feature>
<feature type="transmembrane region" description="Helical" evidence="8">
    <location>
        <begin position="314"/>
        <end position="332"/>
    </location>
</feature>
<dbReference type="OrthoDB" id="9811721at2"/>
<comment type="caution">
    <text evidence="9">The sequence shown here is derived from an EMBL/GenBank/DDBJ whole genome shotgun (WGS) entry which is preliminary data.</text>
</comment>
<evidence type="ECO:0000313" key="9">
    <source>
        <dbReference type="EMBL" id="PWW08510.1"/>
    </source>
</evidence>
<organism evidence="9 10">
    <name type="scientific">Paenibacillus cellulosilyticus</name>
    <dbReference type="NCBI Taxonomy" id="375489"/>
    <lineage>
        <taxon>Bacteria</taxon>
        <taxon>Bacillati</taxon>
        <taxon>Bacillota</taxon>
        <taxon>Bacilli</taxon>
        <taxon>Bacillales</taxon>
        <taxon>Paenibacillaceae</taxon>
        <taxon>Paenibacillus</taxon>
    </lineage>
</organism>
<dbReference type="FunFam" id="1.10.3470.10:FF:000001">
    <property type="entry name" value="Vitamin B12 ABC transporter permease BtuC"/>
    <property type="match status" value="1"/>
</dbReference>
<keyword evidence="6 8" id="KW-1133">Transmembrane helix</keyword>
<evidence type="ECO:0000256" key="6">
    <source>
        <dbReference type="ARBA" id="ARBA00022989"/>
    </source>
</evidence>
<dbReference type="EMBL" id="QGTQ01000001">
    <property type="protein sequence ID" value="PWW08510.1"/>
    <property type="molecule type" value="Genomic_DNA"/>
</dbReference>
<dbReference type="GO" id="GO:0033214">
    <property type="term" value="P:siderophore-iron import into cell"/>
    <property type="evidence" value="ECO:0007669"/>
    <property type="project" value="TreeGrafter"/>
</dbReference>
<gene>
    <name evidence="9" type="ORF">DFQ01_101233</name>
</gene>
<keyword evidence="4" id="KW-1003">Cell membrane</keyword>
<evidence type="ECO:0000256" key="7">
    <source>
        <dbReference type="ARBA" id="ARBA00023136"/>
    </source>
</evidence>
<dbReference type="Pfam" id="PF01032">
    <property type="entry name" value="FecCD"/>
    <property type="match status" value="1"/>
</dbReference>
<dbReference type="RefSeq" id="WP_110042040.1">
    <property type="nucleotide sequence ID" value="NZ_CP054613.1"/>
</dbReference>
<evidence type="ECO:0000256" key="2">
    <source>
        <dbReference type="ARBA" id="ARBA00007935"/>
    </source>
</evidence>
<dbReference type="Proteomes" id="UP000246635">
    <property type="component" value="Unassembled WGS sequence"/>
</dbReference>
<dbReference type="PANTHER" id="PTHR30472">
    <property type="entry name" value="FERRIC ENTEROBACTIN TRANSPORT SYSTEM PERMEASE PROTEIN"/>
    <property type="match status" value="1"/>
</dbReference>
<dbReference type="Gene3D" id="1.10.3470.10">
    <property type="entry name" value="ABC transporter involved in vitamin B12 uptake, BtuC"/>
    <property type="match status" value="1"/>
</dbReference>
<accession>A0A2V2Z3W6</accession>
<sequence>MNHYLRSNGQRIGFLLLCLAVMLMIAVVSVLFSGSHAFMPSQIVDAYRHFDGSNEHLIIRNVQMPRMTIAAIVGASLAIAGAFMQAMTRNPLASPSVMGINSGAALAVVIALSVAGSVFSNTSLILIAFAGAAITAAAVFALGAVGRSNGETPIRVTLAGSAVAAFASAWTMGILLKQNKMLDDILLWIVGSVSGRDLHHLTAVLPYTIIGIIGALLMTKSVNVLSMGEETARNLGLKIGLVRVILTAIVVLLAGSSVAIAGPIAFVGVIIPHISRFLVGHDYRWIIPYSIVLGATLLVAADTISRFIMQPEELPVGVATALIGVPFFIYVARRRSYAQS</sequence>
<dbReference type="GO" id="GO:0005886">
    <property type="term" value="C:plasma membrane"/>
    <property type="evidence" value="ECO:0007669"/>
    <property type="project" value="UniProtKB-SubCell"/>
</dbReference>
<dbReference type="InterPro" id="IPR037294">
    <property type="entry name" value="ABC_BtuC-like"/>
</dbReference>
<feature type="transmembrane region" description="Helical" evidence="8">
    <location>
        <begin position="235"/>
        <end position="254"/>
    </location>
</feature>
<dbReference type="SUPFAM" id="SSF81345">
    <property type="entry name" value="ABC transporter involved in vitamin B12 uptake, BtuC"/>
    <property type="match status" value="1"/>
</dbReference>
<evidence type="ECO:0000256" key="8">
    <source>
        <dbReference type="SAM" id="Phobius"/>
    </source>
</evidence>
<evidence type="ECO:0000256" key="5">
    <source>
        <dbReference type="ARBA" id="ARBA00022692"/>
    </source>
</evidence>
<dbReference type="InterPro" id="IPR000522">
    <property type="entry name" value="ABC_transptr_permease_BtuC"/>
</dbReference>
<evidence type="ECO:0000256" key="3">
    <source>
        <dbReference type="ARBA" id="ARBA00022448"/>
    </source>
</evidence>
<comment type="similarity">
    <text evidence="2">Belongs to the binding-protein-dependent transport system permease family. FecCD subfamily.</text>
</comment>